<keyword evidence="5" id="KW-0227">DNA damage</keyword>
<feature type="compositionally biased region" description="Polar residues" evidence="18">
    <location>
        <begin position="843"/>
        <end position="866"/>
    </location>
</feature>
<dbReference type="InterPro" id="IPR006554">
    <property type="entry name" value="Helicase-like_DEXD_c2"/>
</dbReference>
<evidence type="ECO:0000256" key="15">
    <source>
        <dbReference type="ARBA" id="ARBA00049360"/>
    </source>
</evidence>
<dbReference type="InterPro" id="IPR002464">
    <property type="entry name" value="DNA/RNA_helicase_DEAH_CS"/>
</dbReference>
<dbReference type="SUPFAM" id="SSF52540">
    <property type="entry name" value="P-loop containing nucleoside triphosphate hydrolases"/>
    <property type="match status" value="1"/>
</dbReference>
<evidence type="ECO:0000256" key="11">
    <source>
        <dbReference type="ARBA" id="ARBA00023125"/>
    </source>
</evidence>
<dbReference type="GO" id="GO:0051539">
    <property type="term" value="F:4 iron, 4 sulfur cluster binding"/>
    <property type="evidence" value="ECO:0007669"/>
    <property type="project" value="UniProtKB-KW"/>
</dbReference>
<keyword evidence="3" id="KW-0479">Metal-binding</keyword>
<comment type="catalytic activity">
    <reaction evidence="15">
        <text>ATP + H2O = ADP + phosphate + H(+)</text>
        <dbReference type="Rhea" id="RHEA:13065"/>
        <dbReference type="ChEBI" id="CHEBI:15377"/>
        <dbReference type="ChEBI" id="CHEBI:15378"/>
        <dbReference type="ChEBI" id="CHEBI:30616"/>
        <dbReference type="ChEBI" id="CHEBI:43474"/>
        <dbReference type="ChEBI" id="CHEBI:456216"/>
    </reaction>
</comment>
<dbReference type="InterPro" id="IPR010614">
    <property type="entry name" value="RAD3-like_helicase_DEAD"/>
</dbReference>
<evidence type="ECO:0000256" key="3">
    <source>
        <dbReference type="ARBA" id="ARBA00022723"/>
    </source>
</evidence>
<keyword evidence="7" id="KW-0347">Helicase</keyword>
<dbReference type="GO" id="GO:0006281">
    <property type="term" value="P:DNA repair"/>
    <property type="evidence" value="ECO:0007669"/>
    <property type="project" value="UniProtKB-KW"/>
</dbReference>
<dbReference type="GO" id="GO:1904430">
    <property type="term" value="P:negative regulation of t-circle formation"/>
    <property type="evidence" value="ECO:0007669"/>
    <property type="project" value="TreeGrafter"/>
</dbReference>
<dbReference type="GO" id="GO:0070182">
    <property type="term" value="F:DNA polymerase binding"/>
    <property type="evidence" value="ECO:0007669"/>
    <property type="project" value="TreeGrafter"/>
</dbReference>
<evidence type="ECO:0000256" key="8">
    <source>
        <dbReference type="ARBA" id="ARBA00022840"/>
    </source>
</evidence>
<evidence type="ECO:0000256" key="17">
    <source>
        <dbReference type="PROSITE-ProRule" id="PRU00175"/>
    </source>
</evidence>
<protein>
    <recommendedName>
        <fullName evidence="16">Regulator of telomere elongation helicase 1 homolog</fullName>
    </recommendedName>
</protein>
<keyword evidence="9" id="KW-0408">Iron</keyword>
<keyword evidence="6" id="KW-0378">Hydrolase</keyword>
<dbReference type="Proteomes" id="UP001162060">
    <property type="component" value="Unassembled WGS sequence"/>
</dbReference>
<evidence type="ECO:0000256" key="4">
    <source>
        <dbReference type="ARBA" id="ARBA00022741"/>
    </source>
</evidence>
<keyword evidence="17" id="KW-0863">Zinc-finger</keyword>
<evidence type="ECO:0000313" key="21">
    <source>
        <dbReference type="EMBL" id="CAK7927462.1"/>
    </source>
</evidence>
<dbReference type="PROSITE" id="PS50089">
    <property type="entry name" value="ZF_RING_2"/>
    <property type="match status" value="1"/>
</dbReference>
<keyword evidence="11" id="KW-0238">DNA-binding</keyword>
<dbReference type="InterPro" id="IPR057498">
    <property type="entry name" value="Rtel1_ARCH"/>
</dbReference>
<evidence type="ECO:0000256" key="16">
    <source>
        <dbReference type="ARBA" id="ARBA00073810"/>
    </source>
</evidence>
<dbReference type="CDD" id="cd17970">
    <property type="entry name" value="DEAHc_FancJ"/>
    <property type="match status" value="1"/>
</dbReference>
<organism evidence="21 22">
    <name type="scientific">Peronospora matthiolae</name>
    <dbReference type="NCBI Taxonomy" id="2874970"/>
    <lineage>
        <taxon>Eukaryota</taxon>
        <taxon>Sar</taxon>
        <taxon>Stramenopiles</taxon>
        <taxon>Oomycota</taxon>
        <taxon>Peronosporomycetes</taxon>
        <taxon>Peronosporales</taxon>
        <taxon>Peronosporaceae</taxon>
        <taxon>Peronospora</taxon>
    </lineage>
</organism>
<evidence type="ECO:0000256" key="14">
    <source>
        <dbReference type="ARBA" id="ARBA00023242"/>
    </source>
</evidence>
<reference evidence="21" key="1">
    <citation type="submission" date="2024-01" db="EMBL/GenBank/DDBJ databases">
        <authorList>
            <person name="Webb A."/>
        </authorList>
    </citation>
    <scope>NUCLEOTIDE SEQUENCE</scope>
    <source>
        <strain evidence="21">Pm1</strain>
    </source>
</reference>
<dbReference type="GO" id="GO:0003677">
    <property type="term" value="F:DNA binding"/>
    <property type="evidence" value="ECO:0007669"/>
    <property type="project" value="UniProtKB-KW"/>
</dbReference>
<dbReference type="FunFam" id="3.40.50.300:FF:000431">
    <property type="entry name" value="Regulator of telomere elongation helicase 1"/>
    <property type="match status" value="1"/>
</dbReference>
<dbReference type="InterPro" id="IPR013083">
    <property type="entry name" value="Znf_RING/FYVE/PHD"/>
</dbReference>
<dbReference type="InterPro" id="IPR045028">
    <property type="entry name" value="DinG/Rad3-like"/>
</dbReference>
<keyword evidence="8" id="KW-0067">ATP-binding</keyword>
<proteinExistence type="predicted"/>
<dbReference type="GO" id="GO:0045910">
    <property type="term" value="P:negative regulation of DNA recombination"/>
    <property type="evidence" value="ECO:0007669"/>
    <property type="project" value="TreeGrafter"/>
</dbReference>
<dbReference type="SUPFAM" id="SSF57850">
    <property type="entry name" value="RING/U-box"/>
    <property type="match status" value="1"/>
</dbReference>
<dbReference type="AlphaFoldDB" id="A0AAV1U105"/>
<evidence type="ECO:0000256" key="10">
    <source>
        <dbReference type="ARBA" id="ARBA00023014"/>
    </source>
</evidence>
<comment type="subcellular location">
    <subcellularLocation>
        <location evidence="1">Nucleus</location>
    </subcellularLocation>
</comment>
<dbReference type="GO" id="GO:0016818">
    <property type="term" value="F:hydrolase activity, acting on acid anhydrides, in phosphorus-containing anhydrides"/>
    <property type="evidence" value="ECO:0007669"/>
    <property type="project" value="InterPro"/>
</dbReference>
<dbReference type="CDD" id="cd16449">
    <property type="entry name" value="RING-HC"/>
    <property type="match status" value="1"/>
</dbReference>
<dbReference type="NCBIfam" id="TIGR00604">
    <property type="entry name" value="rad3"/>
    <property type="match status" value="1"/>
</dbReference>
<dbReference type="SMART" id="SM00488">
    <property type="entry name" value="DEXDc2"/>
    <property type="match status" value="1"/>
</dbReference>
<comment type="caution">
    <text evidence="21">The sequence shown here is derived from an EMBL/GenBank/DDBJ whole genome shotgun (WGS) entry which is preliminary data.</text>
</comment>
<evidence type="ECO:0000313" key="22">
    <source>
        <dbReference type="Proteomes" id="UP001162060"/>
    </source>
</evidence>
<dbReference type="GO" id="GO:0090657">
    <property type="term" value="P:telomeric loop disassembly"/>
    <property type="evidence" value="ECO:0007669"/>
    <property type="project" value="TreeGrafter"/>
</dbReference>
<feature type="region of interest" description="Disordered" evidence="18">
    <location>
        <begin position="835"/>
        <end position="866"/>
    </location>
</feature>
<dbReference type="InterPro" id="IPR013020">
    <property type="entry name" value="Rad3/Chl1-like"/>
</dbReference>
<name>A0AAV1U105_9STRA</name>
<dbReference type="InterPro" id="IPR014013">
    <property type="entry name" value="Helic_SF1/SF2_ATP-bd_DinG/Rad3"/>
</dbReference>
<evidence type="ECO:0000256" key="18">
    <source>
        <dbReference type="SAM" id="MobiDB-lite"/>
    </source>
</evidence>
<dbReference type="Pfam" id="PF13920">
    <property type="entry name" value="zf-C3HC4_3"/>
    <property type="match status" value="1"/>
</dbReference>
<dbReference type="GO" id="GO:0008270">
    <property type="term" value="F:zinc ion binding"/>
    <property type="evidence" value="ECO:0007669"/>
    <property type="project" value="UniProtKB-KW"/>
</dbReference>
<feature type="domain" description="RING-type" evidence="19">
    <location>
        <begin position="1027"/>
        <end position="1067"/>
    </location>
</feature>
<evidence type="ECO:0000256" key="2">
    <source>
        <dbReference type="ARBA" id="ARBA00022485"/>
    </source>
</evidence>
<evidence type="ECO:0000256" key="9">
    <source>
        <dbReference type="ARBA" id="ARBA00023004"/>
    </source>
</evidence>
<evidence type="ECO:0000256" key="12">
    <source>
        <dbReference type="ARBA" id="ARBA00023204"/>
    </source>
</evidence>
<dbReference type="InterPro" id="IPR027417">
    <property type="entry name" value="P-loop_NTPase"/>
</dbReference>
<dbReference type="Pfam" id="PF06733">
    <property type="entry name" value="DEAD_2"/>
    <property type="match status" value="1"/>
</dbReference>
<feature type="region of interest" description="Disordered" evidence="18">
    <location>
        <begin position="761"/>
        <end position="795"/>
    </location>
</feature>
<evidence type="ECO:0000259" key="20">
    <source>
        <dbReference type="PROSITE" id="PS51193"/>
    </source>
</evidence>
<dbReference type="GO" id="GO:0005524">
    <property type="term" value="F:ATP binding"/>
    <property type="evidence" value="ECO:0007669"/>
    <property type="project" value="UniProtKB-KW"/>
</dbReference>
<accession>A0AAV1U105</accession>
<dbReference type="SMART" id="SM00491">
    <property type="entry name" value="HELICc2"/>
    <property type="match status" value="1"/>
</dbReference>
<dbReference type="PROSITE" id="PS51193">
    <property type="entry name" value="HELICASE_ATP_BIND_2"/>
    <property type="match status" value="1"/>
</dbReference>
<keyword evidence="12" id="KW-0234">DNA repair</keyword>
<dbReference type="EMBL" id="CAKLBY020000109">
    <property type="protein sequence ID" value="CAK7927462.1"/>
    <property type="molecule type" value="Genomic_DNA"/>
</dbReference>
<evidence type="ECO:0000256" key="6">
    <source>
        <dbReference type="ARBA" id="ARBA00022801"/>
    </source>
</evidence>
<dbReference type="PROSITE" id="PS00690">
    <property type="entry name" value="DEAH_ATP_HELICASE"/>
    <property type="match status" value="1"/>
</dbReference>
<evidence type="ECO:0000256" key="13">
    <source>
        <dbReference type="ARBA" id="ARBA00023235"/>
    </source>
</evidence>
<dbReference type="PANTHER" id="PTHR11472:SF34">
    <property type="entry name" value="REGULATOR OF TELOMERE ELONGATION HELICASE 1"/>
    <property type="match status" value="1"/>
</dbReference>
<evidence type="ECO:0000256" key="7">
    <source>
        <dbReference type="ARBA" id="ARBA00022806"/>
    </source>
</evidence>
<feature type="domain" description="Helicase ATP-binding" evidence="20">
    <location>
        <begin position="7"/>
        <end position="305"/>
    </location>
</feature>
<dbReference type="GO" id="GO:0003678">
    <property type="term" value="F:DNA helicase activity"/>
    <property type="evidence" value="ECO:0007669"/>
    <property type="project" value="InterPro"/>
</dbReference>
<dbReference type="CDD" id="cd18788">
    <property type="entry name" value="SF2_C_XPD"/>
    <property type="match status" value="1"/>
</dbReference>
<evidence type="ECO:0000256" key="1">
    <source>
        <dbReference type="ARBA" id="ARBA00004123"/>
    </source>
</evidence>
<dbReference type="Gene3D" id="3.30.40.10">
    <property type="entry name" value="Zinc/RING finger domain, C3HC4 (zinc finger)"/>
    <property type="match status" value="1"/>
</dbReference>
<keyword evidence="4" id="KW-0547">Nucleotide-binding</keyword>
<dbReference type="Gene3D" id="3.40.50.300">
    <property type="entry name" value="P-loop containing nucleotide triphosphate hydrolases"/>
    <property type="match status" value="2"/>
</dbReference>
<evidence type="ECO:0000256" key="5">
    <source>
        <dbReference type="ARBA" id="ARBA00022763"/>
    </source>
</evidence>
<evidence type="ECO:0000259" key="19">
    <source>
        <dbReference type="PROSITE" id="PS50089"/>
    </source>
</evidence>
<dbReference type="PANTHER" id="PTHR11472">
    <property type="entry name" value="DNA REPAIR DEAD HELICASE RAD3/XP-D SUBFAMILY MEMBER"/>
    <property type="match status" value="1"/>
</dbReference>
<keyword evidence="14" id="KW-0539">Nucleus</keyword>
<dbReference type="InterPro" id="IPR001841">
    <property type="entry name" value="Znf_RING"/>
</dbReference>
<dbReference type="GO" id="GO:0010569">
    <property type="term" value="P:regulation of double-strand break repair via homologous recombination"/>
    <property type="evidence" value="ECO:0007669"/>
    <property type="project" value="TreeGrafter"/>
</dbReference>
<keyword evidence="2" id="KW-0004">4Fe-4S</keyword>
<dbReference type="Pfam" id="PF23109">
    <property type="entry name" value="ARCH_RTEL1"/>
    <property type="match status" value="1"/>
</dbReference>
<dbReference type="GO" id="GO:0005634">
    <property type="term" value="C:nucleus"/>
    <property type="evidence" value="ECO:0007669"/>
    <property type="project" value="UniProtKB-SubCell"/>
</dbReference>
<keyword evidence="17" id="KW-0862">Zinc</keyword>
<dbReference type="Pfam" id="PF13307">
    <property type="entry name" value="Helicase_C_2"/>
    <property type="match status" value="1"/>
</dbReference>
<gene>
    <name evidence="21" type="ORF">PM001_LOCUS12612</name>
</gene>
<keyword evidence="10" id="KW-0411">Iron-sulfur</keyword>
<dbReference type="InterPro" id="IPR006555">
    <property type="entry name" value="ATP-dep_Helicase_C"/>
</dbReference>
<sequence>MVTLEICGLPVEFPFKPYDSQLIYMEKVMLALTSKQNAILESPTGTGKTLCLLCATLAWRRHMQKKSLGVSRSAASGVKEGPEDATIRHINDVDSDEAPELPRIIYSSRTHSQLKQVVQELKNTAYRPKVAVLGSREHLCVDEKVSKLRGTRQNLGCRSTCKDRRCMYKMGFDSYAKRSKQQVQPIMDIEELVTTMKEKTVCPFYLTRHVLPDSEIVFVPYNYLIDPLARRSIGISIENSILIFDEAHNVESIASEAASYALSSDDISGCISEVDSFIKGLSNHSILLNGGSTLTIESTQTLRALFMEIDKGLNTFPLTSNGGFTKPGEYIFEFFEQFNVNFETCPLVLNMIEEIVEVAHGGDDSQRAASKLDTMLSFLGTIFRSKEQHLAAAKSYRVHIQEVRDRPLNAGRLFNAGRAKKKSTRVFNYWCFHPGVAFREICANNVHNVILTSGTLSPLNTTVKELGIDFPVRLENNHVVDADQVWVGVVGTGVTGKRLNSSYNFRSTETYLLELGNTIVNFTRLVPHGLLVFFPSYSILEESLDKWRNSAVSESSLSVWDRIGQQKQVFVEPRGRADFKDVVDEYHRTITDNPKGAVFFAVCRGKVSEGIDFSNDKGRAVVITGLPFPPTKDPKIVLKKSILDETVVLPGEQKLTGNAWYIQQASRAVNQAIGRVIRHRHDYGAIVLLDERFALKQQQECLSKWLQPHCHTCRGYGEAHIGLTRFFKGNKARAVPKSSVKKLLQQPKSIGLSKRALSNASQVMSDSGGNEVDLQPDASQLSSSHPAIGDGQSYVNPQLLRHPPDPVEVTETKTYAPSAAVPLRPASRSLGSLLRSTSRSAMVDTTSSISRPFTSPSTSNAGGSTDSAIVVHDADEQTARQRLDPSAADVNGKGSGAKASVAEFPVVARKVLQPSDVAKLYGLIRQLHIGEEVDSVLSEMCDLLRGSACKELLDLMPKVLNGAICEQFIEAATSHGLEISGGNRAQHTTPQARSTDMSTFFERLQQKKRKTYHGHTPTAAVIKDPQCFVCYDITRKAYASPQCGHICCHACWTKMEKDGFTSCPVCKVPIKLEQLSLIRAAKQSLDRHG</sequence>
<keyword evidence="13" id="KW-0413">Isomerase</keyword>